<dbReference type="EMBL" id="LHYH01000026">
    <property type="protein sequence ID" value="KXB06772.1"/>
    <property type="molecule type" value="Genomic_DNA"/>
</dbReference>
<dbReference type="Proteomes" id="UP000070504">
    <property type="component" value="Unassembled WGS sequence"/>
</dbReference>
<dbReference type="Pfam" id="PF06745">
    <property type="entry name" value="ATPase"/>
    <property type="match status" value="1"/>
</dbReference>
<dbReference type="Gene3D" id="3.40.50.300">
    <property type="entry name" value="P-loop containing nucleotide triphosphate hydrolases"/>
    <property type="match status" value="1"/>
</dbReference>
<accession>A0A133VJZ4</accession>
<dbReference type="PANTHER" id="PTHR43637">
    <property type="entry name" value="UPF0273 PROTEIN TM_0370"/>
    <property type="match status" value="1"/>
</dbReference>
<evidence type="ECO:0000313" key="4">
    <source>
        <dbReference type="EMBL" id="KXB06772.1"/>
    </source>
</evidence>
<dbReference type="GO" id="GO:0005524">
    <property type="term" value="F:ATP binding"/>
    <property type="evidence" value="ECO:0007669"/>
    <property type="project" value="UniProtKB-KW"/>
</dbReference>
<proteinExistence type="predicted"/>
<evidence type="ECO:0000259" key="3">
    <source>
        <dbReference type="PROSITE" id="PS51146"/>
    </source>
</evidence>
<feature type="domain" description="KaiC" evidence="3">
    <location>
        <begin position="8"/>
        <end position="236"/>
    </location>
</feature>
<name>A0A133VJZ4_9EURY</name>
<dbReference type="SUPFAM" id="SSF52540">
    <property type="entry name" value="P-loop containing nucleoside triphosphate hydrolases"/>
    <property type="match status" value="1"/>
</dbReference>
<dbReference type="PATRIC" id="fig|1698283.3.peg.132"/>
<dbReference type="InterPro" id="IPR010624">
    <property type="entry name" value="KaiC_dom"/>
</dbReference>
<reference evidence="4 5" key="1">
    <citation type="journal article" date="2016" name="Sci. Rep.">
        <title>Metabolic traits of an uncultured archaeal lineage -MSBL1- from brine pools of the Red Sea.</title>
        <authorList>
            <person name="Mwirichia R."/>
            <person name="Alam I."/>
            <person name="Rashid M."/>
            <person name="Vinu M."/>
            <person name="Ba-Alawi W."/>
            <person name="Anthony Kamau A."/>
            <person name="Kamanda Ngugi D."/>
            <person name="Goker M."/>
            <person name="Klenk H.P."/>
            <person name="Bajic V."/>
            <person name="Stingl U."/>
        </authorList>
    </citation>
    <scope>NUCLEOTIDE SEQUENCE [LARGE SCALE GENOMIC DNA]</scope>
    <source>
        <strain evidence="4">SCGC-AAA382K21</strain>
    </source>
</reference>
<evidence type="ECO:0000256" key="2">
    <source>
        <dbReference type="ARBA" id="ARBA00022840"/>
    </source>
</evidence>
<gene>
    <name evidence="4" type="ORF">AKJ54_01110</name>
</gene>
<sequence length="236" mass="26509">MRSLTPDVRIKTGIPNMEKLIGGGFLKGSCNLISGDYGTGKTIFALQYLTKGITEYGELGTLISFLNDEEDLLGDAKQFGWQAKRLEEEGTLRILTSPPGMETEFGREPIESGEELMERIIEEVEDQGAERLVLDGMDEIMELFESKSEFKSRIVELRRELIKMDCTTLLLSAPELTIEGIIDSVVVLHYEGAGLDKTRALEVMKMRRSEHTDRMIPFEITDEGIIVTGAPEEREE</sequence>
<protein>
    <recommendedName>
        <fullName evidence="3">KaiC domain-containing protein</fullName>
    </recommendedName>
</protein>
<dbReference type="PROSITE" id="PS51146">
    <property type="entry name" value="KAIC"/>
    <property type="match status" value="1"/>
</dbReference>
<dbReference type="InterPro" id="IPR027417">
    <property type="entry name" value="P-loop_NTPase"/>
</dbReference>
<dbReference type="AlphaFoldDB" id="A0A133VJZ4"/>
<dbReference type="InterPro" id="IPR014774">
    <property type="entry name" value="KaiC-like_dom"/>
</dbReference>
<evidence type="ECO:0000313" key="5">
    <source>
        <dbReference type="Proteomes" id="UP000070504"/>
    </source>
</evidence>
<keyword evidence="5" id="KW-1185">Reference proteome</keyword>
<comment type="caution">
    <text evidence="4">The sequence shown here is derived from an EMBL/GenBank/DDBJ whole genome shotgun (WGS) entry which is preliminary data.</text>
</comment>
<evidence type="ECO:0000256" key="1">
    <source>
        <dbReference type="ARBA" id="ARBA00022741"/>
    </source>
</evidence>
<keyword evidence="1" id="KW-0547">Nucleotide-binding</keyword>
<organism evidence="4 5">
    <name type="scientific">candidate division MSBL1 archaeon SCGC-AAA382K21</name>
    <dbReference type="NCBI Taxonomy" id="1698283"/>
    <lineage>
        <taxon>Archaea</taxon>
        <taxon>Methanobacteriati</taxon>
        <taxon>Methanobacteriota</taxon>
        <taxon>candidate division MSBL1</taxon>
    </lineage>
</organism>
<keyword evidence="2" id="KW-0067">ATP-binding</keyword>